<proteinExistence type="predicted"/>
<dbReference type="Pfam" id="PF00014">
    <property type="entry name" value="Kunitz_BPTI"/>
    <property type="match status" value="1"/>
</dbReference>
<name>A0AAU9F766_DROMD</name>
<dbReference type="InterPro" id="IPR036880">
    <property type="entry name" value="Kunitz_BPTI_sf"/>
</dbReference>
<evidence type="ECO:0000256" key="2">
    <source>
        <dbReference type="ARBA" id="ARBA00022525"/>
    </source>
</evidence>
<dbReference type="InterPro" id="IPR002223">
    <property type="entry name" value="Kunitz_BPTI"/>
</dbReference>
<dbReference type="SMART" id="SM00131">
    <property type="entry name" value="KU"/>
    <property type="match status" value="1"/>
</dbReference>
<feature type="chain" id="PRO_5043998128" evidence="6">
    <location>
        <begin position="21"/>
        <end position="111"/>
    </location>
</feature>
<evidence type="ECO:0000256" key="3">
    <source>
        <dbReference type="ARBA" id="ARBA00022690"/>
    </source>
</evidence>
<dbReference type="Gene3D" id="4.10.410.10">
    <property type="entry name" value="Pancreatic trypsin inhibitor Kunitz domain"/>
    <property type="match status" value="1"/>
</dbReference>
<evidence type="ECO:0000256" key="5">
    <source>
        <dbReference type="ARBA" id="ARBA00023157"/>
    </source>
</evidence>
<evidence type="ECO:0000256" key="4">
    <source>
        <dbReference type="ARBA" id="ARBA00022900"/>
    </source>
</evidence>
<evidence type="ECO:0000313" key="8">
    <source>
        <dbReference type="EMBL" id="BFF91936.1"/>
    </source>
</evidence>
<evidence type="ECO:0000256" key="6">
    <source>
        <dbReference type="SAM" id="SignalP"/>
    </source>
</evidence>
<dbReference type="InterPro" id="IPR050098">
    <property type="entry name" value="TFPI/VKTCI-like"/>
</dbReference>
<reference evidence="8 9" key="1">
    <citation type="submission" date="2024-02" db="EMBL/GenBank/DDBJ databases">
        <title>A chromosome-level genome assembly of Drosophila madeirensis, a fruit fly species endemic to Madeira island.</title>
        <authorList>
            <person name="Tomihara K."/>
            <person name="Llopart A."/>
            <person name="Yamamoto D."/>
        </authorList>
    </citation>
    <scope>NUCLEOTIDE SEQUENCE [LARGE SCALE GENOMIC DNA]</scope>
    <source>
        <strain evidence="8 9">RF1</strain>
    </source>
</reference>
<dbReference type="PANTHER" id="PTHR10083">
    <property type="entry name" value="KUNITZ-TYPE PROTEASE INHIBITOR-RELATED"/>
    <property type="match status" value="1"/>
</dbReference>
<feature type="domain" description="BPTI/Kunitz inhibitor" evidence="7">
    <location>
        <begin position="47"/>
        <end position="97"/>
    </location>
</feature>
<organism evidence="8 9">
    <name type="scientific">Drosophila madeirensis</name>
    <name type="common">Fruit fly</name>
    <dbReference type="NCBI Taxonomy" id="30013"/>
    <lineage>
        <taxon>Eukaryota</taxon>
        <taxon>Metazoa</taxon>
        <taxon>Ecdysozoa</taxon>
        <taxon>Arthropoda</taxon>
        <taxon>Hexapoda</taxon>
        <taxon>Insecta</taxon>
        <taxon>Pterygota</taxon>
        <taxon>Neoptera</taxon>
        <taxon>Endopterygota</taxon>
        <taxon>Diptera</taxon>
        <taxon>Brachycera</taxon>
        <taxon>Muscomorpha</taxon>
        <taxon>Ephydroidea</taxon>
        <taxon>Drosophilidae</taxon>
        <taxon>Drosophila</taxon>
        <taxon>Sophophora</taxon>
    </lineage>
</organism>
<sequence>MFWQRLVLIFLALWTVLVSGGSEESEEFQNPKLLRVKSMLKERRAICYKGPSYGSCKGKRKMWNFNFRSKKCVPFTFSNCGGNRNRFHSQDDCEKFCSEEHWKTSDIYSKK</sequence>
<keyword evidence="6" id="KW-0732">Signal</keyword>
<evidence type="ECO:0000256" key="1">
    <source>
        <dbReference type="ARBA" id="ARBA00004613"/>
    </source>
</evidence>
<feature type="signal peptide" evidence="6">
    <location>
        <begin position="1"/>
        <end position="20"/>
    </location>
</feature>
<dbReference type="PANTHER" id="PTHR10083:SF217">
    <property type="entry name" value="BOOPHILIN-H2"/>
    <property type="match status" value="1"/>
</dbReference>
<dbReference type="CDD" id="cd00109">
    <property type="entry name" value="Kunitz-type"/>
    <property type="match status" value="1"/>
</dbReference>
<evidence type="ECO:0000259" key="7">
    <source>
        <dbReference type="PROSITE" id="PS50279"/>
    </source>
</evidence>
<comment type="subcellular location">
    <subcellularLocation>
        <location evidence="1">Secreted</location>
    </subcellularLocation>
</comment>
<dbReference type="Proteomes" id="UP001500889">
    <property type="component" value="Chromosome O"/>
</dbReference>
<dbReference type="PROSITE" id="PS50279">
    <property type="entry name" value="BPTI_KUNITZ_2"/>
    <property type="match status" value="1"/>
</dbReference>
<keyword evidence="5" id="KW-1015">Disulfide bond</keyword>
<keyword evidence="4 8" id="KW-0722">Serine protease inhibitor</keyword>
<dbReference type="GO" id="GO:0005615">
    <property type="term" value="C:extracellular space"/>
    <property type="evidence" value="ECO:0007669"/>
    <property type="project" value="TreeGrafter"/>
</dbReference>
<dbReference type="PRINTS" id="PR00759">
    <property type="entry name" value="BASICPTASE"/>
</dbReference>
<gene>
    <name evidence="8" type="ORF">DMAD_10098</name>
</gene>
<keyword evidence="9" id="KW-1185">Reference proteome</keyword>
<accession>A0AAU9F766</accession>
<dbReference type="AlphaFoldDB" id="A0AAU9F766"/>
<keyword evidence="3 8" id="KW-0646">Protease inhibitor</keyword>
<dbReference type="GO" id="GO:0004867">
    <property type="term" value="F:serine-type endopeptidase inhibitor activity"/>
    <property type="evidence" value="ECO:0007669"/>
    <property type="project" value="UniProtKB-KW"/>
</dbReference>
<keyword evidence="2" id="KW-0964">Secreted</keyword>
<dbReference type="EMBL" id="AP029263">
    <property type="protein sequence ID" value="BFF91936.1"/>
    <property type="molecule type" value="Genomic_DNA"/>
</dbReference>
<protein>
    <submittedName>
        <fullName evidence="8">Kunitz-type serine protease inhibitor homolog delta-dendrotoxin-like</fullName>
    </submittedName>
</protein>
<dbReference type="SUPFAM" id="SSF57362">
    <property type="entry name" value="BPTI-like"/>
    <property type="match status" value="1"/>
</dbReference>
<evidence type="ECO:0000313" key="9">
    <source>
        <dbReference type="Proteomes" id="UP001500889"/>
    </source>
</evidence>